<dbReference type="OrthoDB" id="2800331at2759"/>
<accession>A0A2H3JQ67</accession>
<dbReference type="OMA" id="AINHECR"/>
<keyword evidence="2" id="KW-1185">Reference proteome</keyword>
<name>A0A2H3JQ67_WOLCO</name>
<organism evidence="1 2">
    <name type="scientific">Wolfiporia cocos (strain MD-104)</name>
    <name type="common">Brown rot fungus</name>
    <dbReference type="NCBI Taxonomy" id="742152"/>
    <lineage>
        <taxon>Eukaryota</taxon>
        <taxon>Fungi</taxon>
        <taxon>Dikarya</taxon>
        <taxon>Basidiomycota</taxon>
        <taxon>Agaricomycotina</taxon>
        <taxon>Agaricomycetes</taxon>
        <taxon>Polyporales</taxon>
        <taxon>Phaeolaceae</taxon>
        <taxon>Wolfiporia</taxon>
    </lineage>
</organism>
<proteinExistence type="predicted"/>
<reference evidence="1 2" key="1">
    <citation type="journal article" date="2012" name="Science">
        <title>The Paleozoic origin of enzymatic lignin decomposition reconstructed from 31 fungal genomes.</title>
        <authorList>
            <person name="Floudas D."/>
            <person name="Binder M."/>
            <person name="Riley R."/>
            <person name="Barry K."/>
            <person name="Blanchette R.A."/>
            <person name="Henrissat B."/>
            <person name="Martinez A.T."/>
            <person name="Otillar R."/>
            <person name="Spatafora J.W."/>
            <person name="Yadav J.S."/>
            <person name="Aerts A."/>
            <person name="Benoit I."/>
            <person name="Boyd A."/>
            <person name="Carlson A."/>
            <person name="Copeland A."/>
            <person name="Coutinho P.M."/>
            <person name="de Vries R.P."/>
            <person name="Ferreira P."/>
            <person name="Findley K."/>
            <person name="Foster B."/>
            <person name="Gaskell J."/>
            <person name="Glotzer D."/>
            <person name="Gorecki P."/>
            <person name="Heitman J."/>
            <person name="Hesse C."/>
            <person name="Hori C."/>
            <person name="Igarashi K."/>
            <person name="Jurgens J.A."/>
            <person name="Kallen N."/>
            <person name="Kersten P."/>
            <person name="Kohler A."/>
            <person name="Kuees U."/>
            <person name="Kumar T.K.A."/>
            <person name="Kuo A."/>
            <person name="LaButti K."/>
            <person name="Larrondo L.F."/>
            <person name="Lindquist E."/>
            <person name="Ling A."/>
            <person name="Lombard V."/>
            <person name="Lucas S."/>
            <person name="Lundell T."/>
            <person name="Martin R."/>
            <person name="McLaughlin D.J."/>
            <person name="Morgenstern I."/>
            <person name="Morin E."/>
            <person name="Murat C."/>
            <person name="Nagy L.G."/>
            <person name="Nolan M."/>
            <person name="Ohm R.A."/>
            <person name="Patyshakuliyeva A."/>
            <person name="Rokas A."/>
            <person name="Ruiz-Duenas F.J."/>
            <person name="Sabat G."/>
            <person name="Salamov A."/>
            <person name="Samejima M."/>
            <person name="Schmutz J."/>
            <person name="Slot J.C."/>
            <person name="St John F."/>
            <person name="Stenlid J."/>
            <person name="Sun H."/>
            <person name="Sun S."/>
            <person name="Syed K."/>
            <person name="Tsang A."/>
            <person name="Wiebenga A."/>
            <person name="Young D."/>
            <person name="Pisabarro A."/>
            <person name="Eastwood D.C."/>
            <person name="Martin F."/>
            <person name="Cullen D."/>
            <person name="Grigoriev I.V."/>
            <person name="Hibbett D.S."/>
        </authorList>
    </citation>
    <scope>NUCLEOTIDE SEQUENCE [LARGE SCALE GENOMIC DNA]</scope>
    <source>
        <strain evidence="1 2">MD-104</strain>
    </source>
</reference>
<dbReference type="Proteomes" id="UP000218811">
    <property type="component" value="Unassembled WGS sequence"/>
</dbReference>
<dbReference type="EMBL" id="KB468157">
    <property type="protein sequence ID" value="PCH44051.1"/>
    <property type="molecule type" value="Genomic_DNA"/>
</dbReference>
<dbReference type="AlphaFoldDB" id="A0A2H3JQ67"/>
<evidence type="ECO:0000313" key="1">
    <source>
        <dbReference type="EMBL" id="PCH44051.1"/>
    </source>
</evidence>
<sequence length="91" mass="10225">MCGHLITCIRYSCAHQYPDGRHWLDCSRKSCRLSQVHNKMPHNCAAECTEIIFPDQHIVLPADVHSEQCDACLGIPPANVINRVQRGGHGY</sequence>
<gene>
    <name evidence="1" type="ORF">WOLCODRAFT_104523</name>
</gene>
<protein>
    <submittedName>
        <fullName evidence="1">Uncharacterized protein</fullName>
    </submittedName>
</protein>
<evidence type="ECO:0000313" key="2">
    <source>
        <dbReference type="Proteomes" id="UP000218811"/>
    </source>
</evidence>